<dbReference type="AlphaFoldDB" id="A0A7S3QXM1"/>
<dbReference type="EMBL" id="HBIP01019460">
    <property type="protein sequence ID" value="CAE0496474.1"/>
    <property type="molecule type" value="Transcribed_RNA"/>
</dbReference>
<evidence type="ECO:0000256" key="2">
    <source>
        <dbReference type="PIRSR" id="PIRSR005211-1"/>
    </source>
</evidence>
<dbReference type="PANTHER" id="PTHR10794:SF84">
    <property type="entry name" value="ESTERASE_LIPASE_THIOESTERASE FAMILY PROTEIN"/>
    <property type="match status" value="1"/>
</dbReference>
<sequence length="429" mass="46181">MQVLRTNPTARTKSLHITSALPPSASMPIAFAATAGVVSLLAWADAKRKSEKPVIQLPSSPAAAAFHQGVLDRCQSIHEEYKCVPGLTNGHVETIFAAKLRRSPKVEYARECLIMADKGCVALDWDHEAQGLPEDAPIVILMPGLTGGSGDSYILHAVVHARELGIRAVVCNGRGTAQSPVTTPQYYSASYTGDIREVVAHIQRTYPRSTLLACGWSLGANILIKYLAEEGQASPLSAAVSMCNPFDLSISDANFQVGFNRIYDWNLAAALRRIMGDHGALWNRAKGKFKPKVAQAARTIREFDDAITIHSFGWESTDQYYAASSSSKAVPQVAIPMLCLQALDDPIAPKEAIPYEALRENPNCVLATTPCGGHLGWVSGKGGPLEAPWSNEVMMQWLVSVMQSQKEGQGMMGGIAGAEAKLEEVGAKR</sequence>
<proteinExistence type="inferred from homology"/>
<gene>
    <name evidence="5" type="ORF">DTER00134_LOCUS11547</name>
</gene>
<name>A0A7S3QXM1_DUNTE</name>
<accession>A0A7S3QXM1</accession>
<dbReference type="InterPro" id="IPR050960">
    <property type="entry name" value="AB_hydrolase_4_sf"/>
</dbReference>
<feature type="active site" description="Charge relay system" evidence="2">
    <location>
        <position position="345"/>
    </location>
</feature>
<reference evidence="5" key="1">
    <citation type="submission" date="2021-01" db="EMBL/GenBank/DDBJ databases">
        <authorList>
            <person name="Corre E."/>
            <person name="Pelletier E."/>
            <person name="Niang G."/>
            <person name="Scheremetjew M."/>
            <person name="Finn R."/>
            <person name="Kale V."/>
            <person name="Holt S."/>
            <person name="Cochrane G."/>
            <person name="Meng A."/>
            <person name="Brown T."/>
            <person name="Cohen L."/>
        </authorList>
    </citation>
    <scope>NUCLEOTIDE SEQUENCE</scope>
    <source>
        <strain evidence="5">CCMP1320</strain>
    </source>
</reference>
<dbReference type="PIRSF" id="PIRSF005211">
    <property type="entry name" value="Ab_hydro_YheT"/>
    <property type="match status" value="1"/>
</dbReference>
<dbReference type="SUPFAM" id="SSF53474">
    <property type="entry name" value="alpha/beta-Hydrolases"/>
    <property type="match status" value="1"/>
</dbReference>
<dbReference type="InterPro" id="IPR000073">
    <property type="entry name" value="AB_hydrolase_1"/>
</dbReference>
<evidence type="ECO:0000256" key="3">
    <source>
        <dbReference type="SAM" id="Phobius"/>
    </source>
</evidence>
<keyword evidence="3" id="KW-0472">Membrane</keyword>
<feature type="transmembrane region" description="Helical" evidence="3">
    <location>
        <begin position="25"/>
        <end position="44"/>
    </location>
</feature>
<feature type="domain" description="AB hydrolase-1" evidence="4">
    <location>
        <begin position="137"/>
        <end position="355"/>
    </location>
</feature>
<protein>
    <recommendedName>
        <fullName evidence="4">AB hydrolase-1 domain-containing protein</fullName>
    </recommendedName>
</protein>
<comment type="similarity">
    <text evidence="1">Belongs to the AB hydrolase superfamily. AB hydrolase 4 family.</text>
</comment>
<dbReference type="InterPro" id="IPR012020">
    <property type="entry name" value="ABHD4"/>
</dbReference>
<feature type="active site" description="Charge relay system" evidence="2">
    <location>
        <position position="374"/>
    </location>
</feature>
<organism evidence="5">
    <name type="scientific">Dunaliella tertiolecta</name>
    <name type="common">Green alga</name>
    <dbReference type="NCBI Taxonomy" id="3047"/>
    <lineage>
        <taxon>Eukaryota</taxon>
        <taxon>Viridiplantae</taxon>
        <taxon>Chlorophyta</taxon>
        <taxon>core chlorophytes</taxon>
        <taxon>Chlorophyceae</taxon>
        <taxon>CS clade</taxon>
        <taxon>Chlamydomonadales</taxon>
        <taxon>Dunaliellaceae</taxon>
        <taxon>Dunaliella</taxon>
    </lineage>
</organism>
<keyword evidence="3" id="KW-1133">Transmembrane helix</keyword>
<keyword evidence="3" id="KW-0812">Transmembrane</keyword>
<dbReference type="Pfam" id="PF00561">
    <property type="entry name" value="Abhydrolase_1"/>
    <property type="match status" value="1"/>
</dbReference>
<dbReference type="InterPro" id="IPR029058">
    <property type="entry name" value="AB_hydrolase_fold"/>
</dbReference>
<dbReference type="GO" id="GO:0034338">
    <property type="term" value="F:short-chain carboxylesterase activity"/>
    <property type="evidence" value="ECO:0007669"/>
    <property type="project" value="TreeGrafter"/>
</dbReference>
<evidence type="ECO:0000313" key="5">
    <source>
        <dbReference type="EMBL" id="CAE0496474.1"/>
    </source>
</evidence>
<dbReference type="GO" id="GO:0047372">
    <property type="term" value="F:monoacylglycerol lipase activity"/>
    <property type="evidence" value="ECO:0007669"/>
    <property type="project" value="TreeGrafter"/>
</dbReference>
<dbReference type="Gene3D" id="3.40.50.1820">
    <property type="entry name" value="alpha/beta hydrolase"/>
    <property type="match status" value="1"/>
</dbReference>
<dbReference type="PANTHER" id="PTHR10794">
    <property type="entry name" value="ABHYDROLASE DOMAIN-CONTAINING PROTEIN"/>
    <property type="match status" value="1"/>
</dbReference>
<evidence type="ECO:0000256" key="1">
    <source>
        <dbReference type="ARBA" id="ARBA00010884"/>
    </source>
</evidence>
<feature type="active site" description="Charge relay system" evidence="2">
    <location>
        <position position="217"/>
    </location>
</feature>
<evidence type="ECO:0000259" key="4">
    <source>
        <dbReference type="Pfam" id="PF00561"/>
    </source>
</evidence>